<comment type="similarity">
    <text evidence="1">Belongs to the bacterial solute-binding protein 9 family.</text>
</comment>
<dbReference type="SUPFAM" id="SSF53807">
    <property type="entry name" value="Helical backbone' metal receptor"/>
    <property type="match status" value="1"/>
</dbReference>
<keyword evidence="5" id="KW-0406">Ion transport</keyword>
<dbReference type="Gene3D" id="3.40.50.1980">
    <property type="entry name" value="Nitrogenase molybdenum iron protein domain"/>
    <property type="match status" value="2"/>
</dbReference>
<gene>
    <name evidence="7" type="ORF">JANAI62_36500</name>
</gene>
<proteinExistence type="inferred from homology"/>
<keyword evidence="4 6" id="KW-0732">Signal</keyword>
<name>A0ABQ4NRI7_9RHOB</name>
<organism evidence="7 8">
    <name type="scientific">Jannaschia pagri</name>
    <dbReference type="NCBI Taxonomy" id="2829797"/>
    <lineage>
        <taxon>Bacteria</taxon>
        <taxon>Pseudomonadati</taxon>
        <taxon>Pseudomonadota</taxon>
        <taxon>Alphaproteobacteria</taxon>
        <taxon>Rhodobacterales</taxon>
        <taxon>Roseobacteraceae</taxon>
        <taxon>Jannaschia</taxon>
    </lineage>
</organism>
<evidence type="ECO:0000256" key="6">
    <source>
        <dbReference type="SAM" id="SignalP"/>
    </source>
</evidence>
<dbReference type="InterPro" id="IPR050492">
    <property type="entry name" value="Bact_metal-bind_prot9"/>
</dbReference>
<evidence type="ECO:0000256" key="5">
    <source>
        <dbReference type="ARBA" id="ARBA00022906"/>
    </source>
</evidence>
<evidence type="ECO:0000256" key="4">
    <source>
        <dbReference type="ARBA" id="ARBA00022729"/>
    </source>
</evidence>
<dbReference type="Pfam" id="PF01297">
    <property type="entry name" value="ZnuA"/>
    <property type="match status" value="1"/>
</dbReference>
<feature type="signal peptide" evidence="6">
    <location>
        <begin position="1"/>
        <end position="17"/>
    </location>
</feature>
<keyword evidence="5" id="KW-0864">Zinc transport</keyword>
<feature type="chain" id="PRO_5045984128" description="High-affinity zinc uptake system protein ZnuA" evidence="6">
    <location>
        <begin position="18"/>
        <end position="290"/>
    </location>
</feature>
<protein>
    <recommendedName>
        <fullName evidence="2">High-affinity zinc uptake system protein ZnuA</fullName>
    </recommendedName>
</protein>
<dbReference type="RefSeq" id="WP_220750512.1">
    <property type="nucleotide sequence ID" value="NZ_BPFH01000010.1"/>
</dbReference>
<dbReference type="InterPro" id="IPR006127">
    <property type="entry name" value="ZnuA-like"/>
</dbReference>
<evidence type="ECO:0000256" key="1">
    <source>
        <dbReference type="ARBA" id="ARBA00011028"/>
    </source>
</evidence>
<keyword evidence="8" id="KW-1185">Reference proteome</keyword>
<evidence type="ECO:0000313" key="8">
    <source>
        <dbReference type="Proteomes" id="UP000786693"/>
    </source>
</evidence>
<dbReference type="PANTHER" id="PTHR42953">
    <property type="entry name" value="HIGH-AFFINITY ZINC UPTAKE SYSTEM PROTEIN ZNUA-RELATED"/>
    <property type="match status" value="1"/>
</dbReference>
<comment type="caution">
    <text evidence="7">The sequence shown here is derived from an EMBL/GenBank/DDBJ whole genome shotgun (WGS) entry which is preliminary data.</text>
</comment>
<evidence type="ECO:0000256" key="3">
    <source>
        <dbReference type="ARBA" id="ARBA00022448"/>
    </source>
</evidence>
<reference evidence="7 8" key="1">
    <citation type="submission" date="2021-05" db="EMBL/GenBank/DDBJ databases">
        <title>Bacteria Genome sequencing.</title>
        <authorList>
            <person name="Takabe Y."/>
            <person name="Nakajima Y."/>
            <person name="Suzuki S."/>
            <person name="Shiozaki T."/>
        </authorList>
    </citation>
    <scope>NUCLEOTIDE SEQUENCE [LARGE SCALE GENOMIC DNA]</scope>
    <source>
        <strain evidence="7 8">AI_62</strain>
    </source>
</reference>
<dbReference type="PANTHER" id="PTHR42953:SF3">
    <property type="entry name" value="HIGH-AFFINITY ZINC UPTAKE SYSTEM PROTEIN ZNUA"/>
    <property type="match status" value="1"/>
</dbReference>
<sequence length="290" mass="30508">MRAAVAAVLLMAAPAWAQDRPVIVADSYPMAYFAERLTGGAAEVRLAVPEGRDPSSWRPGLSDIIEIQAADLIVLNGAGLSDWTTRAALPRARTVETARGLEAAFIATETITHSHGEEGSHSHEGVATHTWLDLDLAAQQAEVLATALGRALPEATPDDALTTLLSDLQALDVQGDALVADMPVPVIASHPRYEYLGQAYGLSVTSLDWEAGATPDAAQLIELRGRMAETGAGVFLWEAAPPDAAREAVAALGLAQAVFPPLAMPPEQGDFLDAFRQGLSDLETALTTSE</sequence>
<keyword evidence="3" id="KW-0813">Transport</keyword>
<dbReference type="EMBL" id="BPFH01000010">
    <property type="protein sequence ID" value="GIT97027.1"/>
    <property type="molecule type" value="Genomic_DNA"/>
</dbReference>
<accession>A0ABQ4NRI7</accession>
<evidence type="ECO:0000313" key="7">
    <source>
        <dbReference type="EMBL" id="GIT97027.1"/>
    </source>
</evidence>
<dbReference type="Proteomes" id="UP000786693">
    <property type="component" value="Unassembled WGS sequence"/>
</dbReference>
<keyword evidence="5" id="KW-0862">Zinc</keyword>
<evidence type="ECO:0000256" key="2">
    <source>
        <dbReference type="ARBA" id="ARBA00015915"/>
    </source>
</evidence>